<organism evidence="2">
    <name type="scientific">marine sediment metagenome</name>
    <dbReference type="NCBI Taxonomy" id="412755"/>
    <lineage>
        <taxon>unclassified sequences</taxon>
        <taxon>metagenomes</taxon>
        <taxon>ecological metagenomes</taxon>
    </lineage>
</organism>
<proteinExistence type="predicted"/>
<comment type="caution">
    <text evidence="2">The sequence shown here is derived from an EMBL/GenBank/DDBJ whole genome shotgun (WGS) entry which is preliminary data.</text>
</comment>
<reference evidence="2" key="1">
    <citation type="journal article" date="2014" name="Front. Microbiol.">
        <title>High frequency of phylogenetically diverse reductive dehalogenase-homologous genes in deep subseafloor sedimentary metagenomes.</title>
        <authorList>
            <person name="Kawai M."/>
            <person name="Futagami T."/>
            <person name="Toyoda A."/>
            <person name="Takaki Y."/>
            <person name="Nishi S."/>
            <person name="Hori S."/>
            <person name="Arai W."/>
            <person name="Tsubouchi T."/>
            <person name="Morono Y."/>
            <person name="Uchiyama I."/>
            <person name="Ito T."/>
            <person name="Fujiyama A."/>
            <person name="Inagaki F."/>
            <person name="Takami H."/>
        </authorList>
    </citation>
    <scope>NUCLEOTIDE SEQUENCE</scope>
    <source>
        <strain evidence="2">Expedition CK06-06</strain>
    </source>
</reference>
<dbReference type="EMBL" id="BARS01010936">
    <property type="protein sequence ID" value="GAF98616.1"/>
    <property type="molecule type" value="Genomic_DNA"/>
</dbReference>
<name>X0UH35_9ZZZZ</name>
<keyword evidence="1" id="KW-0175">Coiled coil</keyword>
<sequence>MFPEPEYISLEEHNARMEKQRAEFLEDLNQIKKSRAPSITTLHKITKWEGRQK</sequence>
<evidence type="ECO:0000256" key="1">
    <source>
        <dbReference type="SAM" id="Coils"/>
    </source>
</evidence>
<gene>
    <name evidence="2" type="ORF">S01H1_20087</name>
</gene>
<feature type="coiled-coil region" evidence="1">
    <location>
        <begin position="7"/>
        <end position="34"/>
    </location>
</feature>
<evidence type="ECO:0000313" key="2">
    <source>
        <dbReference type="EMBL" id="GAF98616.1"/>
    </source>
</evidence>
<dbReference type="AlphaFoldDB" id="X0UH35"/>
<accession>X0UH35</accession>
<protein>
    <submittedName>
        <fullName evidence="2">Uncharacterized protein</fullName>
    </submittedName>
</protein>